<evidence type="ECO:0000313" key="2">
    <source>
        <dbReference type="Proteomes" id="UP000800200"/>
    </source>
</evidence>
<dbReference type="OrthoDB" id="2157530at2759"/>
<keyword evidence="2" id="KW-1185">Reference proteome</keyword>
<protein>
    <submittedName>
        <fullName evidence="1">Uncharacterized protein</fullName>
    </submittedName>
</protein>
<feature type="non-terminal residue" evidence="1">
    <location>
        <position position="1"/>
    </location>
</feature>
<sequence>SEFIGLVPVAAQRGDVIAILFGCHFPIDPRPCGGSYRVVGECYVHGLMEGESVQS</sequence>
<dbReference type="Proteomes" id="UP000800200">
    <property type="component" value="Unassembled WGS sequence"/>
</dbReference>
<accession>A0A6A6DBF6</accession>
<proteinExistence type="predicted"/>
<reference evidence="1" key="1">
    <citation type="journal article" date="2020" name="Stud. Mycol.">
        <title>101 Dothideomycetes genomes: a test case for predicting lifestyles and emergence of pathogens.</title>
        <authorList>
            <person name="Haridas S."/>
            <person name="Albert R."/>
            <person name="Binder M."/>
            <person name="Bloem J."/>
            <person name="Labutti K."/>
            <person name="Salamov A."/>
            <person name="Andreopoulos B."/>
            <person name="Baker S."/>
            <person name="Barry K."/>
            <person name="Bills G."/>
            <person name="Bluhm B."/>
            <person name="Cannon C."/>
            <person name="Castanera R."/>
            <person name="Culley D."/>
            <person name="Daum C."/>
            <person name="Ezra D."/>
            <person name="Gonzalez J."/>
            <person name="Henrissat B."/>
            <person name="Kuo A."/>
            <person name="Liang C."/>
            <person name="Lipzen A."/>
            <person name="Lutzoni F."/>
            <person name="Magnuson J."/>
            <person name="Mondo S."/>
            <person name="Nolan M."/>
            <person name="Ohm R."/>
            <person name="Pangilinan J."/>
            <person name="Park H.-J."/>
            <person name="Ramirez L."/>
            <person name="Alfaro M."/>
            <person name="Sun H."/>
            <person name="Tritt A."/>
            <person name="Yoshinaga Y."/>
            <person name="Zwiers L.-H."/>
            <person name="Turgeon B."/>
            <person name="Goodwin S."/>
            <person name="Spatafora J."/>
            <person name="Crous P."/>
            <person name="Grigoriev I."/>
        </authorList>
    </citation>
    <scope>NUCLEOTIDE SEQUENCE</scope>
    <source>
        <strain evidence="1">CBS 207.26</strain>
    </source>
</reference>
<dbReference type="Pfam" id="PF26639">
    <property type="entry name" value="Het-6_barrel"/>
    <property type="match status" value="1"/>
</dbReference>
<evidence type="ECO:0000313" key="1">
    <source>
        <dbReference type="EMBL" id="KAF2175300.1"/>
    </source>
</evidence>
<organism evidence="1 2">
    <name type="scientific">Zopfia rhizophila CBS 207.26</name>
    <dbReference type="NCBI Taxonomy" id="1314779"/>
    <lineage>
        <taxon>Eukaryota</taxon>
        <taxon>Fungi</taxon>
        <taxon>Dikarya</taxon>
        <taxon>Ascomycota</taxon>
        <taxon>Pezizomycotina</taxon>
        <taxon>Dothideomycetes</taxon>
        <taxon>Dothideomycetes incertae sedis</taxon>
        <taxon>Zopfiaceae</taxon>
        <taxon>Zopfia</taxon>
    </lineage>
</organism>
<name>A0A6A6DBF6_9PEZI</name>
<gene>
    <name evidence="1" type="ORF">K469DRAFT_611184</name>
</gene>
<dbReference type="AlphaFoldDB" id="A0A6A6DBF6"/>
<dbReference type="EMBL" id="ML994737">
    <property type="protein sequence ID" value="KAF2175300.1"/>
    <property type="molecule type" value="Genomic_DNA"/>
</dbReference>